<sequence>MEIGGVDPMKWTVTSGSLPAGLTRSDQGVISGTPTGSAGQYTFTVTVTNANNLSSSKQLTLTVNGSSTGSSGGSTTNS</sequence>
<dbReference type="EMBL" id="JBHUCX010000075">
    <property type="protein sequence ID" value="MFD1676789.1"/>
    <property type="molecule type" value="Genomic_DNA"/>
</dbReference>
<organism evidence="1 2">
    <name type="scientific">Alicyclobacillus fodiniaquatilis</name>
    <dbReference type="NCBI Taxonomy" id="1661150"/>
    <lineage>
        <taxon>Bacteria</taxon>
        <taxon>Bacillati</taxon>
        <taxon>Bacillota</taxon>
        <taxon>Bacilli</taxon>
        <taxon>Bacillales</taxon>
        <taxon>Alicyclobacillaceae</taxon>
        <taxon>Alicyclobacillus</taxon>
    </lineage>
</organism>
<comment type="caution">
    <text evidence="1">The sequence shown here is derived from an EMBL/GenBank/DDBJ whole genome shotgun (WGS) entry which is preliminary data.</text>
</comment>
<dbReference type="InterPro" id="IPR013783">
    <property type="entry name" value="Ig-like_fold"/>
</dbReference>
<dbReference type="SUPFAM" id="SSF49313">
    <property type="entry name" value="Cadherin-like"/>
    <property type="match status" value="1"/>
</dbReference>
<keyword evidence="2" id="KW-1185">Reference proteome</keyword>
<dbReference type="Pfam" id="PF05345">
    <property type="entry name" value="He_PIG"/>
    <property type="match status" value="1"/>
</dbReference>
<gene>
    <name evidence="1" type="ORF">ACFSB2_19120</name>
</gene>
<dbReference type="Gene3D" id="2.60.40.10">
    <property type="entry name" value="Immunoglobulins"/>
    <property type="match status" value="1"/>
</dbReference>
<dbReference type="Proteomes" id="UP001597079">
    <property type="component" value="Unassembled WGS sequence"/>
</dbReference>
<dbReference type="RefSeq" id="WP_377944696.1">
    <property type="nucleotide sequence ID" value="NZ_JBHUCX010000075.1"/>
</dbReference>
<accession>A0ABW4JL90</accession>
<reference evidence="2" key="1">
    <citation type="journal article" date="2019" name="Int. J. Syst. Evol. Microbiol.">
        <title>The Global Catalogue of Microorganisms (GCM) 10K type strain sequencing project: providing services to taxonomists for standard genome sequencing and annotation.</title>
        <authorList>
            <consortium name="The Broad Institute Genomics Platform"/>
            <consortium name="The Broad Institute Genome Sequencing Center for Infectious Disease"/>
            <person name="Wu L."/>
            <person name="Ma J."/>
        </authorList>
    </citation>
    <scope>NUCLEOTIDE SEQUENCE [LARGE SCALE GENOMIC DNA]</scope>
    <source>
        <strain evidence="2">CGMCC 1.12286</strain>
    </source>
</reference>
<dbReference type="InterPro" id="IPR015919">
    <property type="entry name" value="Cadherin-like_sf"/>
</dbReference>
<name>A0ABW4JL90_9BACL</name>
<protein>
    <submittedName>
        <fullName evidence="1">Ig domain-containing protein</fullName>
    </submittedName>
</protein>
<proteinExistence type="predicted"/>
<evidence type="ECO:0000313" key="2">
    <source>
        <dbReference type="Proteomes" id="UP001597079"/>
    </source>
</evidence>
<evidence type="ECO:0000313" key="1">
    <source>
        <dbReference type="EMBL" id="MFD1676789.1"/>
    </source>
</evidence>